<dbReference type="Proteomes" id="UP001159363">
    <property type="component" value="Chromosome 1"/>
</dbReference>
<reference evidence="1 2" key="1">
    <citation type="submission" date="2023-02" db="EMBL/GenBank/DDBJ databases">
        <title>LHISI_Scaffold_Assembly.</title>
        <authorList>
            <person name="Stuart O.P."/>
            <person name="Cleave R."/>
            <person name="Magrath M.J.L."/>
            <person name="Mikheyev A.S."/>
        </authorList>
    </citation>
    <scope>NUCLEOTIDE SEQUENCE [LARGE SCALE GENOMIC DNA]</scope>
    <source>
        <strain evidence="1">Daus_M_001</strain>
        <tissue evidence="1">Leg muscle</tissue>
    </source>
</reference>
<dbReference type="EMBL" id="JARBHB010000001">
    <property type="protein sequence ID" value="KAJ8896747.1"/>
    <property type="molecule type" value="Genomic_DNA"/>
</dbReference>
<comment type="caution">
    <text evidence="1">The sequence shown here is derived from an EMBL/GenBank/DDBJ whole genome shotgun (WGS) entry which is preliminary data.</text>
</comment>
<organism evidence="1 2">
    <name type="scientific">Dryococelus australis</name>
    <dbReference type="NCBI Taxonomy" id="614101"/>
    <lineage>
        <taxon>Eukaryota</taxon>
        <taxon>Metazoa</taxon>
        <taxon>Ecdysozoa</taxon>
        <taxon>Arthropoda</taxon>
        <taxon>Hexapoda</taxon>
        <taxon>Insecta</taxon>
        <taxon>Pterygota</taxon>
        <taxon>Neoptera</taxon>
        <taxon>Polyneoptera</taxon>
        <taxon>Phasmatodea</taxon>
        <taxon>Verophasmatodea</taxon>
        <taxon>Anareolatae</taxon>
        <taxon>Phasmatidae</taxon>
        <taxon>Eurycanthinae</taxon>
        <taxon>Dryococelus</taxon>
    </lineage>
</organism>
<protein>
    <submittedName>
        <fullName evidence="1">Uncharacterized protein</fullName>
    </submittedName>
</protein>
<sequence>MKMGYSTLRITNTELLKTLMSLMYIADKKNLRYCSRPDHRTLHVTRIPKCPDVSLFFFLSEVLPELLKEILLETCANILI</sequence>
<proteinExistence type="predicted"/>
<accession>A0ABQ9IJ73</accession>
<gene>
    <name evidence="1" type="ORF">PR048_002092</name>
</gene>
<keyword evidence="2" id="KW-1185">Reference proteome</keyword>
<evidence type="ECO:0000313" key="2">
    <source>
        <dbReference type="Proteomes" id="UP001159363"/>
    </source>
</evidence>
<name>A0ABQ9IJ73_9NEOP</name>
<evidence type="ECO:0000313" key="1">
    <source>
        <dbReference type="EMBL" id="KAJ8896747.1"/>
    </source>
</evidence>